<protein>
    <recommendedName>
        <fullName evidence="1">Helicase C-terminal domain-containing protein</fullName>
    </recommendedName>
</protein>
<keyword evidence="4" id="KW-1185">Reference proteome</keyword>
<dbReference type="SMART" id="SM00490">
    <property type="entry name" value="HELICc"/>
    <property type="match status" value="1"/>
</dbReference>
<organism evidence="3 4">
    <name type="scientific">Perkinsus olseni</name>
    <name type="common">Perkinsus atlanticus</name>
    <dbReference type="NCBI Taxonomy" id="32597"/>
    <lineage>
        <taxon>Eukaryota</taxon>
        <taxon>Sar</taxon>
        <taxon>Alveolata</taxon>
        <taxon>Perkinsozoa</taxon>
        <taxon>Perkinsea</taxon>
        <taxon>Perkinsida</taxon>
        <taxon>Perkinsidae</taxon>
        <taxon>Perkinsus</taxon>
    </lineage>
</organism>
<dbReference type="PROSITE" id="PS51194">
    <property type="entry name" value="HELICASE_CTER"/>
    <property type="match status" value="1"/>
</dbReference>
<dbReference type="Gene3D" id="3.40.50.300">
    <property type="entry name" value="P-loop containing nucleotide triphosphate hydrolases"/>
    <property type="match status" value="1"/>
</dbReference>
<dbReference type="Pfam" id="PF00271">
    <property type="entry name" value="Helicase_C"/>
    <property type="match status" value="1"/>
</dbReference>
<dbReference type="InterPro" id="IPR001650">
    <property type="entry name" value="Helicase_C-like"/>
</dbReference>
<reference evidence="4 5" key="1">
    <citation type="submission" date="2020-04" db="EMBL/GenBank/DDBJ databases">
        <title>Perkinsus olseni comparative genomics.</title>
        <authorList>
            <person name="Bogema D.R."/>
        </authorList>
    </citation>
    <scope>NUCLEOTIDE SEQUENCE [LARGE SCALE GENOMIC DNA]</scope>
    <source>
        <strain evidence="2">ATCC PRA-205</strain>
        <strain evidence="3 4">ATCC PRA-207</strain>
    </source>
</reference>
<evidence type="ECO:0000313" key="2">
    <source>
        <dbReference type="EMBL" id="KAF4726576.1"/>
    </source>
</evidence>
<dbReference type="AlphaFoldDB" id="A0A7J6UPU2"/>
<feature type="domain" description="Helicase C-terminal" evidence="1">
    <location>
        <begin position="36"/>
        <end position="208"/>
    </location>
</feature>
<accession>A0A7J6UPU2</accession>
<evidence type="ECO:0000259" key="1">
    <source>
        <dbReference type="PROSITE" id="PS51194"/>
    </source>
</evidence>
<comment type="caution">
    <text evidence="3">The sequence shown here is derived from an EMBL/GenBank/DDBJ whole genome shotgun (WGS) entry which is preliminary data.</text>
</comment>
<dbReference type="EMBL" id="JABANM010018148">
    <property type="protein sequence ID" value="KAF4726576.1"/>
    <property type="molecule type" value="Genomic_DNA"/>
</dbReference>
<dbReference type="SUPFAM" id="SSF52540">
    <property type="entry name" value="P-loop containing nucleoside triphosphate hydrolases"/>
    <property type="match status" value="1"/>
</dbReference>
<dbReference type="EMBL" id="JABANO010000301">
    <property type="protein sequence ID" value="KAF4759340.1"/>
    <property type="molecule type" value="Genomic_DNA"/>
</dbReference>
<dbReference type="Proteomes" id="UP000574390">
    <property type="component" value="Unassembled WGS sequence"/>
</dbReference>
<evidence type="ECO:0000313" key="4">
    <source>
        <dbReference type="Proteomes" id="UP000553632"/>
    </source>
</evidence>
<evidence type="ECO:0000313" key="5">
    <source>
        <dbReference type="Proteomes" id="UP000574390"/>
    </source>
</evidence>
<proteinExistence type="predicted"/>
<name>A0A7J6UPU2_PEROL</name>
<sequence>MSAEFSADRTAEYLEAYLHRLSELERMEKVIEKRCHEKDLYKNLKEYTRPGFLCLIFFPTIPGGERLIKRLSKEDASEELLDFGQIHGRMTEEDRQSVLARLAKSEKRSILVSTSISETSLTFENLTTVCDFGLSMIELDQPDDNTECLVRCKSPNFIRLQRKGRVGRIKGLKAFYIKVISYRSIASEYPDVYVARSTSLAVHLDKISGSFDDLVVEVPLNSQKRSIEMMVYMDSCNLKLKNSAVAPEWTPLLEAIRKGALGTFLRLSVFLLAQEGYPFKYRPSSETFAEMDSEEEVEFCKKLAEKQAAIRAARDPIMALIECFLMELHSDRTGTECERLAYRLTVICGSRIREEVLKDESGKHSQVLSVIVDYLEVLTEKERTEQEILQDTTCILQNFLELVSYKDTFRVCTLHPSCKVRHL</sequence>
<dbReference type="Proteomes" id="UP000553632">
    <property type="component" value="Unassembled WGS sequence"/>
</dbReference>
<gene>
    <name evidence="2" type="ORF">FOZ62_010078</name>
    <name evidence="3" type="ORF">FOZ63_029400</name>
</gene>
<evidence type="ECO:0000313" key="3">
    <source>
        <dbReference type="EMBL" id="KAF4759340.1"/>
    </source>
</evidence>
<dbReference type="InterPro" id="IPR027417">
    <property type="entry name" value="P-loop_NTPase"/>
</dbReference>